<dbReference type="AlphaFoldDB" id="A0A841BWW6"/>
<dbReference type="Gene3D" id="1.10.10.10">
    <property type="entry name" value="Winged helix-like DNA-binding domain superfamily/Winged helix DNA-binding domain"/>
    <property type="match status" value="1"/>
</dbReference>
<keyword evidence="3" id="KW-1185">Reference proteome</keyword>
<dbReference type="PROSITE" id="PS51197">
    <property type="entry name" value="HTH_RRF2_2"/>
    <property type="match status" value="1"/>
</dbReference>
<evidence type="ECO:0000256" key="1">
    <source>
        <dbReference type="ARBA" id="ARBA00023125"/>
    </source>
</evidence>
<dbReference type="SUPFAM" id="SSF46785">
    <property type="entry name" value="Winged helix' DNA-binding domain"/>
    <property type="match status" value="1"/>
</dbReference>
<dbReference type="NCBIfam" id="TIGR00738">
    <property type="entry name" value="rrf2_super"/>
    <property type="match status" value="1"/>
</dbReference>
<dbReference type="InterPro" id="IPR030489">
    <property type="entry name" value="TR_Rrf2-type_CS"/>
</dbReference>
<dbReference type="InterPro" id="IPR000944">
    <property type="entry name" value="Tscrpt_reg_Rrf2"/>
</dbReference>
<evidence type="ECO:0000313" key="3">
    <source>
        <dbReference type="Proteomes" id="UP000587527"/>
    </source>
</evidence>
<dbReference type="PROSITE" id="PS01332">
    <property type="entry name" value="HTH_RRF2_1"/>
    <property type="match status" value="1"/>
</dbReference>
<dbReference type="EMBL" id="JACHMN010000002">
    <property type="protein sequence ID" value="MBB5871639.1"/>
    <property type="molecule type" value="Genomic_DNA"/>
</dbReference>
<sequence length="151" mass="16009">MQVSARGDYAVRAACELASAYPTTLSAQALADAQALPRKFLEAILADLRRGGVVLAIRGAEGGYCLTRPPAEVTVGMILRAVDGPLAGVRGHRPEQTAYTGTAEHLPTLWVAVRAAVRGVVDEVSLDQLVRGEIPRSIVALTEAPDAWQPR</sequence>
<keyword evidence="1" id="KW-0238">DNA-binding</keyword>
<protein>
    <submittedName>
        <fullName evidence="2">Rrf2 family protein</fullName>
    </submittedName>
</protein>
<organism evidence="2 3">
    <name type="scientific">Allocatelliglobosispora scoriae</name>
    <dbReference type="NCBI Taxonomy" id="643052"/>
    <lineage>
        <taxon>Bacteria</taxon>
        <taxon>Bacillati</taxon>
        <taxon>Actinomycetota</taxon>
        <taxon>Actinomycetes</taxon>
        <taxon>Micromonosporales</taxon>
        <taxon>Micromonosporaceae</taxon>
        <taxon>Allocatelliglobosispora</taxon>
    </lineage>
</organism>
<accession>A0A841BWW6</accession>
<dbReference type="PANTHER" id="PTHR33221">
    <property type="entry name" value="WINGED HELIX-TURN-HELIX TRANSCRIPTIONAL REGULATOR, RRF2 FAMILY"/>
    <property type="match status" value="1"/>
</dbReference>
<name>A0A841BWW6_9ACTN</name>
<dbReference type="InterPro" id="IPR036390">
    <property type="entry name" value="WH_DNA-bd_sf"/>
</dbReference>
<reference evidence="2 3" key="1">
    <citation type="submission" date="2020-08" db="EMBL/GenBank/DDBJ databases">
        <title>Sequencing the genomes of 1000 actinobacteria strains.</title>
        <authorList>
            <person name="Klenk H.-P."/>
        </authorList>
    </citation>
    <scope>NUCLEOTIDE SEQUENCE [LARGE SCALE GENOMIC DNA]</scope>
    <source>
        <strain evidence="2 3">DSM 45362</strain>
    </source>
</reference>
<dbReference type="GO" id="GO:0005829">
    <property type="term" value="C:cytosol"/>
    <property type="evidence" value="ECO:0007669"/>
    <property type="project" value="TreeGrafter"/>
</dbReference>
<dbReference type="GO" id="GO:0003677">
    <property type="term" value="F:DNA binding"/>
    <property type="evidence" value="ECO:0007669"/>
    <property type="project" value="UniProtKB-KW"/>
</dbReference>
<comment type="caution">
    <text evidence="2">The sequence shown here is derived from an EMBL/GenBank/DDBJ whole genome shotgun (WGS) entry which is preliminary data.</text>
</comment>
<dbReference type="GO" id="GO:0003700">
    <property type="term" value="F:DNA-binding transcription factor activity"/>
    <property type="evidence" value="ECO:0007669"/>
    <property type="project" value="TreeGrafter"/>
</dbReference>
<dbReference type="Pfam" id="PF02082">
    <property type="entry name" value="Rrf2"/>
    <property type="match status" value="1"/>
</dbReference>
<gene>
    <name evidence="2" type="ORF">F4553_005018</name>
</gene>
<proteinExistence type="predicted"/>
<dbReference type="Proteomes" id="UP000587527">
    <property type="component" value="Unassembled WGS sequence"/>
</dbReference>
<dbReference type="PANTHER" id="PTHR33221:SF5">
    <property type="entry name" value="HTH-TYPE TRANSCRIPTIONAL REGULATOR ISCR"/>
    <property type="match status" value="1"/>
</dbReference>
<dbReference type="RefSeq" id="WP_184839836.1">
    <property type="nucleotide sequence ID" value="NZ_JACHMN010000002.1"/>
</dbReference>
<evidence type="ECO:0000313" key="2">
    <source>
        <dbReference type="EMBL" id="MBB5871639.1"/>
    </source>
</evidence>
<dbReference type="InterPro" id="IPR036388">
    <property type="entry name" value="WH-like_DNA-bd_sf"/>
</dbReference>